<dbReference type="EMBL" id="CH476616">
    <property type="protein sequence ID" value="EEP78893.1"/>
    <property type="molecule type" value="Genomic_DNA"/>
</dbReference>
<evidence type="ECO:0000313" key="2">
    <source>
        <dbReference type="Proteomes" id="UP000002058"/>
    </source>
</evidence>
<proteinExistence type="predicted"/>
<accession>C4JLN1</accession>
<organism evidence="1 2">
    <name type="scientific">Uncinocarpus reesii (strain UAMH 1704)</name>
    <dbReference type="NCBI Taxonomy" id="336963"/>
    <lineage>
        <taxon>Eukaryota</taxon>
        <taxon>Fungi</taxon>
        <taxon>Dikarya</taxon>
        <taxon>Ascomycota</taxon>
        <taxon>Pezizomycotina</taxon>
        <taxon>Eurotiomycetes</taxon>
        <taxon>Eurotiomycetidae</taxon>
        <taxon>Onygenales</taxon>
        <taxon>Onygenaceae</taxon>
        <taxon>Uncinocarpus</taxon>
    </lineage>
</organism>
<dbReference type="RefSeq" id="XP_002544222.1">
    <property type="nucleotide sequence ID" value="XM_002544176.1"/>
</dbReference>
<dbReference type="Proteomes" id="UP000002058">
    <property type="component" value="Unassembled WGS sequence"/>
</dbReference>
<protein>
    <submittedName>
        <fullName evidence="1">Uncharacterized protein</fullName>
    </submittedName>
</protein>
<dbReference type="HOGENOM" id="CLU_1741928_0_0_1"/>
<gene>
    <name evidence="1" type="ORF">UREG_03739</name>
</gene>
<dbReference type="AlphaFoldDB" id="C4JLN1"/>
<sequence>MNEVIWNVHEKIENFFFMYSAARKHIEKIKKIDHKKHSDIGMHCCNNSDKLFNFFIKTFKIFANLAVQIKLYHDLSEKKSLEKEAFEFWKNILQFWDYMSKVEQYANVEKSDFAEKNKQGCKKSKTVDLNEKEAQIAKIKFTGTISSKRF</sequence>
<evidence type="ECO:0000313" key="1">
    <source>
        <dbReference type="EMBL" id="EEP78893.1"/>
    </source>
</evidence>
<dbReference type="KEGG" id="ure:UREG_03739"/>
<name>C4JLN1_UNCRE</name>
<dbReference type="OMA" id="NISMYCC"/>
<dbReference type="InParanoid" id="C4JLN1"/>
<dbReference type="VEuPathDB" id="FungiDB:UREG_03739"/>
<keyword evidence="2" id="KW-1185">Reference proteome</keyword>
<dbReference type="GeneID" id="8439602"/>
<reference evidence="2" key="1">
    <citation type="journal article" date="2009" name="Genome Res.">
        <title>Comparative genomic analyses of the human fungal pathogens Coccidioides and their relatives.</title>
        <authorList>
            <person name="Sharpton T.J."/>
            <person name="Stajich J.E."/>
            <person name="Rounsley S.D."/>
            <person name="Gardner M.J."/>
            <person name="Wortman J.R."/>
            <person name="Jordar V.S."/>
            <person name="Maiti R."/>
            <person name="Kodira C.D."/>
            <person name="Neafsey D.E."/>
            <person name="Zeng Q."/>
            <person name="Hung C.-Y."/>
            <person name="McMahan C."/>
            <person name="Muszewska A."/>
            <person name="Grynberg M."/>
            <person name="Mandel M.A."/>
            <person name="Kellner E.M."/>
            <person name="Barker B.M."/>
            <person name="Galgiani J.N."/>
            <person name="Orbach M.J."/>
            <person name="Kirkland T.N."/>
            <person name="Cole G.T."/>
            <person name="Henn M.R."/>
            <person name="Birren B.W."/>
            <person name="Taylor J.W."/>
        </authorList>
    </citation>
    <scope>NUCLEOTIDE SEQUENCE [LARGE SCALE GENOMIC DNA]</scope>
    <source>
        <strain evidence="2">UAMH 1704</strain>
    </source>
</reference>